<comment type="caution">
    <text evidence="1">The sequence shown here is derived from an EMBL/GenBank/DDBJ whole genome shotgun (WGS) entry which is preliminary data.</text>
</comment>
<dbReference type="EMBL" id="BAABAL010000012">
    <property type="protein sequence ID" value="GAA4010624.1"/>
    <property type="molecule type" value="Genomic_DNA"/>
</dbReference>
<keyword evidence="2" id="KW-1185">Reference proteome</keyword>
<dbReference type="RefSeq" id="WP_344876188.1">
    <property type="nucleotide sequence ID" value="NZ_BAABAL010000012.1"/>
</dbReference>
<accession>A0ABP7SEG9</accession>
<evidence type="ECO:0000313" key="1">
    <source>
        <dbReference type="EMBL" id="GAA4010624.1"/>
    </source>
</evidence>
<name>A0ABP7SEG9_9PSEU</name>
<protein>
    <submittedName>
        <fullName evidence="1">Uncharacterized protein</fullName>
    </submittedName>
</protein>
<dbReference type="Proteomes" id="UP001501747">
    <property type="component" value="Unassembled WGS sequence"/>
</dbReference>
<gene>
    <name evidence="1" type="ORF">GCM10022247_36050</name>
</gene>
<evidence type="ECO:0000313" key="2">
    <source>
        <dbReference type="Proteomes" id="UP001501747"/>
    </source>
</evidence>
<reference evidence="2" key="1">
    <citation type="journal article" date="2019" name="Int. J. Syst. Evol. Microbiol.">
        <title>The Global Catalogue of Microorganisms (GCM) 10K type strain sequencing project: providing services to taxonomists for standard genome sequencing and annotation.</title>
        <authorList>
            <consortium name="The Broad Institute Genomics Platform"/>
            <consortium name="The Broad Institute Genome Sequencing Center for Infectious Disease"/>
            <person name="Wu L."/>
            <person name="Ma J."/>
        </authorList>
    </citation>
    <scope>NUCLEOTIDE SEQUENCE [LARGE SCALE GENOMIC DNA]</scope>
    <source>
        <strain evidence="2">JCM 17342</strain>
    </source>
</reference>
<organism evidence="1 2">
    <name type="scientific">Allokutzneria multivorans</name>
    <dbReference type="NCBI Taxonomy" id="1142134"/>
    <lineage>
        <taxon>Bacteria</taxon>
        <taxon>Bacillati</taxon>
        <taxon>Actinomycetota</taxon>
        <taxon>Actinomycetes</taxon>
        <taxon>Pseudonocardiales</taxon>
        <taxon>Pseudonocardiaceae</taxon>
        <taxon>Allokutzneria</taxon>
    </lineage>
</organism>
<sequence length="158" mass="17270">MTTSTTDSSPAHLDPVAQRCASYRRDFNLPARFEAPSRCIVLPLGHLVGAVSVPRGQGDRVLTELRMRFLGGPIVENLETRRWTFITGPGSVILSHAFAELAKLRATIGTTGDIVRLPTPDEEARGVLRWVRAPQARRALPAHTAVIATLRILATRPC</sequence>
<proteinExistence type="predicted"/>